<protein>
    <recommendedName>
        <fullName evidence="4 5">Large ribosomal subunit protein bL35</fullName>
    </recommendedName>
</protein>
<reference evidence="7" key="1">
    <citation type="journal article" date="2020" name="mSystems">
        <title>Genome- and Community-Level Interaction Insights into Carbon Utilization and Element Cycling Functions of Hydrothermarchaeota in Hydrothermal Sediment.</title>
        <authorList>
            <person name="Zhou Z."/>
            <person name="Liu Y."/>
            <person name="Xu W."/>
            <person name="Pan J."/>
            <person name="Luo Z.H."/>
            <person name="Li M."/>
        </authorList>
    </citation>
    <scope>NUCLEOTIDE SEQUENCE [LARGE SCALE GENOMIC DNA]</scope>
    <source>
        <strain evidence="7">SpSt-1224</strain>
    </source>
</reference>
<dbReference type="PRINTS" id="PR00064">
    <property type="entry name" value="RIBOSOMALL35"/>
</dbReference>
<evidence type="ECO:0000256" key="4">
    <source>
        <dbReference type="ARBA" id="ARBA00071664"/>
    </source>
</evidence>
<comment type="similarity">
    <text evidence="1 5 6">Belongs to the bacterial ribosomal protein bL35 family.</text>
</comment>
<dbReference type="Proteomes" id="UP000885986">
    <property type="component" value="Unassembled WGS sequence"/>
</dbReference>
<name>A0A7C2XV84_9BACT</name>
<proteinExistence type="inferred from homology"/>
<keyword evidence="2 5" id="KW-0689">Ribosomal protein</keyword>
<comment type="caution">
    <text evidence="7">The sequence shown here is derived from an EMBL/GenBank/DDBJ whole genome shotgun (WGS) entry which is preliminary data.</text>
</comment>
<dbReference type="EMBL" id="DSDS01000076">
    <property type="protein sequence ID" value="HET97738.1"/>
    <property type="molecule type" value="Genomic_DNA"/>
</dbReference>
<organism evidence="7">
    <name type="scientific">Desulfurivibrio alkaliphilus</name>
    <dbReference type="NCBI Taxonomy" id="427923"/>
    <lineage>
        <taxon>Bacteria</taxon>
        <taxon>Pseudomonadati</taxon>
        <taxon>Thermodesulfobacteriota</taxon>
        <taxon>Desulfobulbia</taxon>
        <taxon>Desulfobulbales</taxon>
        <taxon>Desulfobulbaceae</taxon>
        <taxon>Desulfurivibrio</taxon>
    </lineage>
</organism>
<dbReference type="NCBIfam" id="TIGR00001">
    <property type="entry name" value="rpmI_bact"/>
    <property type="match status" value="1"/>
</dbReference>
<sequence length="65" mass="7198">MPKMKTNRGAAKRFKCTGSGKVARRKAFASHILTKKSTKRKRSLRQGGIVDATNAPGIKRLIPYL</sequence>
<dbReference type="PANTHER" id="PTHR33343:SF1">
    <property type="entry name" value="LARGE RIBOSOMAL SUBUNIT PROTEIN BL35M"/>
    <property type="match status" value="1"/>
</dbReference>
<dbReference type="FunFam" id="4.10.410.60:FF:000001">
    <property type="entry name" value="50S ribosomal protein L35"/>
    <property type="match status" value="1"/>
</dbReference>
<dbReference type="InterPro" id="IPR037229">
    <property type="entry name" value="Ribosomal_bL35_sf"/>
</dbReference>
<dbReference type="HAMAP" id="MF_00514">
    <property type="entry name" value="Ribosomal_bL35"/>
    <property type="match status" value="1"/>
</dbReference>
<gene>
    <name evidence="5" type="primary">rpmI</name>
    <name evidence="7" type="ORF">ENN98_03405</name>
</gene>
<evidence type="ECO:0000256" key="5">
    <source>
        <dbReference type="HAMAP-Rule" id="MF_00514"/>
    </source>
</evidence>
<dbReference type="GO" id="GO:0006412">
    <property type="term" value="P:translation"/>
    <property type="evidence" value="ECO:0007669"/>
    <property type="project" value="UniProtKB-UniRule"/>
</dbReference>
<dbReference type="PROSITE" id="PS00936">
    <property type="entry name" value="RIBOSOMAL_L35"/>
    <property type="match status" value="1"/>
</dbReference>
<dbReference type="Pfam" id="PF01632">
    <property type="entry name" value="Ribosomal_L35p"/>
    <property type="match status" value="1"/>
</dbReference>
<dbReference type="PANTHER" id="PTHR33343">
    <property type="entry name" value="54S RIBOSOMAL PROTEIN BL35M"/>
    <property type="match status" value="1"/>
</dbReference>
<evidence type="ECO:0000256" key="2">
    <source>
        <dbReference type="ARBA" id="ARBA00022980"/>
    </source>
</evidence>
<dbReference type="InterPro" id="IPR001706">
    <property type="entry name" value="Ribosomal_bL35"/>
</dbReference>
<dbReference type="GO" id="GO:0022625">
    <property type="term" value="C:cytosolic large ribosomal subunit"/>
    <property type="evidence" value="ECO:0007669"/>
    <property type="project" value="TreeGrafter"/>
</dbReference>
<evidence type="ECO:0000256" key="6">
    <source>
        <dbReference type="RuleBase" id="RU000568"/>
    </source>
</evidence>
<dbReference type="InterPro" id="IPR018265">
    <property type="entry name" value="Ribosomal_bL35_CS"/>
</dbReference>
<evidence type="ECO:0000256" key="3">
    <source>
        <dbReference type="ARBA" id="ARBA00023274"/>
    </source>
</evidence>
<dbReference type="InterPro" id="IPR021137">
    <property type="entry name" value="Ribosomal_bL35-like"/>
</dbReference>
<keyword evidence="3 5" id="KW-0687">Ribonucleoprotein</keyword>
<dbReference type="SUPFAM" id="SSF143034">
    <property type="entry name" value="L35p-like"/>
    <property type="match status" value="1"/>
</dbReference>
<evidence type="ECO:0000313" key="7">
    <source>
        <dbReference type="EMBL" id="HET97738.1"/>
    </source>
</evidence>
<dbReference type="GO" id="GO:0003735">
    <property type="term" value="F:structural constituent of ribosome"/>
    <property type="evidence" value="ECO:0007669"/>
    <property type="project" value="InterPro"/>
</dbReference>
<accession>A0A7C2XV84</accession>
<dbReference type="AlphaFoldDB" id="A0A7C2XV84"/>
<evidence type="ECO:0000256" key="1">
    <source>
        <dbReference type="ARBA" id="ARBA00006598"/>
    </source>
</evidence>
<dbReference type="Gene3D" id="4.10.410.60">
    <property type="match status" value="1"/>
</dbReference>